<dbReference type="AlphaFoldDB" id="D5GE84"/>
<dbReference type="eggNOG" id="KOG1018">
    <property type="taxonomic scope" value="Eukaryota"/>
</dbReference>
<gene>
    <name evidence="2" type="ORF">GSTUM_00006425001</name>
</gene>
<dbReference type="GO" id="GO:0032991">
    <property type="term" value="C:protein-containing complex"/>
    <property type="evidence" value="ECO:0007669"/>
    <property type="project" value="TreeGrafter"/>
</dbReference>
<proteinExistence type="predicted"/>
<dbReference type="Gene3D" id="3.40.50.150">
    <property type="entry name" value="Vaccinia Virus protein VP39"/>
    <property type="match status" value="1"/>
</dbReference>
<protein>
    <submittedName>
        <fullName evidence="2">(Perigord truffle) hypothetical protein</fullName>
    </submittedName>
</protein>
<dbReference type="OMA" id="ILFAYER"/>
<evidence type="ECO:0000313" key="3">
    <source>
        <dbReference type="Proteomes" id="UP000006911"/>
    </source>
</evidence>
<dbReference type="PANTHER" id="PTHR14614:SF109">
    <property type="entry name" value="RIBOSOMAL LYSINE N-METHYLTRANSFERASE 5"/>
    <property type="match status" value="1"/>
</dbReference>
<feature type="compositionally biased region" description="Basic residues" evidence="1">
    <location>
        <begin position="46"/>
        <end position="57"/>
    </location>
</feature>
<dbReference type="GO" id="GO:0005829">
    <property type="term" value="C:cytosol"/>
    <property type="evidence" value="ECO:0007669"/>
    <property type="project" value="TreeGrafter"/>
</dbReference>
<dbReference type="HOGENOM" id="CLU_051532_1_1_1"/>
<dbReference type="Pfam" id="PF10294">
    <property type="entry name" value="Methyltransf_16"/>
    <property type="match status" value="1"/>
</dbReference>
<feature type="region of interest" description="Disordered" evidence="1">
    <location>
        <begin position="65"/>
        <end position="85"/>
    </location>
</feature>
<dbReference type="RefSeq" id="XP_002838636.1">
    <property type="nucleotide sequence ID" value="XM_002838590.1"/>
</dbReference>
<dbReference type="GO" id="GO:0008757">
    <property type="term" value="F:S-adenosylmethionine-dependent methyltransferase activity"/>
    <property type="evidence" value="ECO:0007669"/>
    <property type="project" value="UniProtKB-ARBA"/>
</dbReference>
<accession>D5GE84</accession>
<feature type="compositionally biased region" description="Polar residues" evidence="1">
    <location>
        <begin position="65"/>
        <end position="80"/>
    </location>
</feature>
<evidence type="ECO:0000313" key="2">
    <source>
        <dbReference type="EMBL" id="CAZ82827.1"/>
    </source>
</evidence>
<dbReference type="InterPro" id="IPR019410">
    <property type="entry name" value="Methyltransf_16"/>
</dbReference>
<keyword evidence="3" id="KW-1185">Reference proteome</keyword>
<name>D5GE84_TUBMM</name>
<dbReference type="KEGG" id="tml:GSTUM_00006425001"/>
<dbReference type="STRING" id="656061.D5GE84"/>
<dbReference type="EMBL" id="FN430164">
    <property type="protein sequence ID" value="CAZ82827.1"/>
    <property type="molecule type" value="Genomic_DNA"/>
</dbReference>
<dbReference type="GeneID" id="9185483"/>
<feature type="region of interest" description="Disordered" evidence="1">
    <location>
        <begin position="247"/>
        <end position="269"/>
    </location>
</feature>
<dbReference type="SUPFAM" id="SSF53335">
    <property type="entry name" value="S-adenosyl-L-methionine-dependent methyltransferases"/>
    <property type="match status" value="1"/>
</dbReference>
<dbReference type="Proteomes" id="UP000006911">
    <property type="component" value="Unassembled WGS sequence"/>
</dbReference>
<sequence length="326" mass="35538">MPLSTFLPLLHEIHDTYEGSLTPTPIRAVNKKVNKLTTKTPPRPAAHPHPHPCRIHNPLRHQTSIQRPRLPRSQSPSVLSSPRGGETTGAVLWKVTPIFADYLSNPGNAFFSHGVLSSRSTVLELGCGVAGVLGLTLGSSGRVRAYFLSDQEYVLKLLRRNLEENTPPAVAQRKGGARVKGSAMVRTLAIDWEKDRITREHPVLKEGVPFGAVIACDCIYNESLVEGFVEALEEACRELSAASSFSTRAAGGRDSGSTLSEGAGGEGEAKPTLAVIAQELRSPEVFETWLERFRKSFHTYRIPDSLLTPEINSSSGYCIHVGILRD</sequence>
<reference evidence="2 3" key="1">
    <citation type="journal article" date="2010" name="Nature">
        <title>Perigord black truffle genome uncovers evolutionary origins and mechanisms of symbiosis.</title>
        <authorList>
            <person name="Martin F."/>
            <person name="Kohler A."/>
            <person name="Murat C."/>
            <person name="Balestrini R."/>
            <person name="Coutinho P.M."/>
            <person name="Jaillon O."/>
            <person name="Montanini B."/>
            <person name="Morin E."/>
            <person name="Noel B."/>
            <person name="Percudani R."/>
            <person name="Porcel B."/>
            <person name="Rubini A."/>
            <person name="Amicucci A."/>
            <person name="Amselem J."/>
            <person name="Anthouard V."/>
            <person name="Arcioni S."/>
            <person name="Artiguenave F."/>
            <person name="Aury J.M."/>
            <person name="Ballario P."/>
            <person name="Bolchi A."/>
            <person name="Brenna A."/>
            <person name="Brun A."/>
            <person name="Buee M."/>
            <person name="Cantarel B."/>
            <person name="Chevalier G."/>
            <person name="Couloux A."/>
            <person name="Da Silva C."/>
            <person name="Denoeud F."/>
            <person name="Duplessis S."/>
            <person name="Ghignone S."/>
            <person name="Hilselberger B."/>
            <person name="Iotti M."/>
            <person name="Marcais B."/>
            <person name="Mello A."/>
            <person name="Miranda M."/>
            <person name="Pacioni G."/>
            <person name="Quesneville H."/>
            <person name="Riccioni C."/>
            <person name="Ruotolo R."/>
            <person name="Splivallo R."/>
            <person name="Stocchi V."/>
            <person name="Tisserant E."/>
            <person name="Viscomi A.R."/>
            <person name="Zambonelli A."/>
            <person name="Zampieri E."/>
            <person name="Henrissat B."/>
            <person name="Lebrun M.H."/>
            <person name="Paolocci F."/>
            <person name="Bonfante P."/>
            <person name="Ottonello S."/>
            <person name="Wincker P."/>
        </authorList>
    </citation>
    <scope>NUCLEOTIDE SEQUENCE [LARGE SCALE GENOMIC DNA]</scope>
    <source>
        <strain evidence="2 3">Mel28</strain>
    </source>
</reference>
<organism evidence="2 3">
    <name type="scientific">Tuber melanosporum (strain Mel28)</name>
    <name type="common">Perigord black truffle</name>
    <dbReference type="NCBI Taxonomy" id="656061"/>
    <lineage>
        <taxon>Eukaryota</taxon>
        <taxon>Fungi</taxon>
        <taxon>Dikarya</taxon>
        <taxon>Ascomycota</taxon>
        <taxon>Pezizomycotina</taxon>
        <taxon>Pezizomycetes</taxon>
        <taxon>Pezizales</taxon>
        <taxon>Tuberaceae</taxon>
        <taxon>Tuber</taxon>
    </lineage>
</organism>
<dbReference type="PANTHER" id="PTHR14614">
    <property type="entry name" value="HEPATOCELLULAR CARCINOMA-ASSOCIATED ANTIGEN"/>
    <property type="match status" value="1"/>
</dbReference>
<dbReference type="InParanoid" id="D5GE84"/>
<evidence type="ECO:0000256" key="1">
    <source>
        <dbReference type="SAM" id="MobiDB-lite"/>
    </source>
</evidence>
<dbReference type="InterPro" id="IPR029063">
    <property type="entry name" value="SAM-dependent_MTases_sf"/>
</dbReference>
<feature type="region of interest" description="Disordered" evidence="1">
    <location>
        <begin position="38"/>
        <end position="57"/>
    </location>
</feature>